<gene>
    <name evidence="2" type="ORF">FQA47_002951</name>
</gene>
<feature type="region of interest" description="Disordered" evidence="1">
    <location>
        <begin position="16"/>
        <end position="47"/>
    </location>
</feature>
<evidence type="ECO:0000313" key="3">
    <source>
        <dbReference type="Proteomes" id="UP000646548"/>
    </source>
</evidence>
<accession>A0A834F4R0</accession>
<dbReference type="Proteomes" id="UP000646548">
    <property type="component" value="Unassembled WGS sequence"/>
</dbReference>
<comment type="caution">
    <text evidence="2">The sequence shown here is derived from an EMBL/GenBank/DDBJ whole genome shotgun (WGS) entry which is preliminary data.</text>
</comment>
<name>A0A834F4R0_ORYME</name>
<dbReference type="EMBL" id="WKFB01000493">
    <property type="protein sequence ID" value="KAF6721356.1"/>
    <property type="molecule type" value="Genomic_DNA"/>
</dbReference>
<protein>
    <submittedName>
        <fullName evidence="2">Uncharacterized protein</fullName>
    </submittedName>
</protein>
<organism evidence="2 3">
    <name type="scientific">Oryzias melastigma</name>
    <name type="common">Marine medaka</name>
    <dbReference type="NCBI Taxonomy" id="30732"/>
    <lineage>
        <taxon>Eukaryota</taxon>
        <taxon>Metazoa</taxon>
        <taxon>Chordata</taxon>
        <taxon>Craniata</taxon>
        <taxon>Vertebrata</taxon>
        <taxon>Euteleostomi</taxon>
        <taxon>Actinopterygii</taxon>
        <taxon>Neopterygii</taxon>
        <taxon>Teleostei</taxon>
        <taxon>Neoteleostei</taxon>
        <taxon>Acanthomorphata</taxon>
        <taxon>Ovalentaria</taxon>
        <taxon>Atherinomorphae</taxon>
        <taxon>Beloniformes</taxon>
        <taxon>Adrianichthyidae</taxon>
        <taxon>Oryziinae</taxon>
        <taxon>Oryzias</taxon>
    </lineage>
</organism>
<dbReference type="AlphaFoldDB" id="A0A834F4R0"/>
<reference evidence="2" key="1">
    <citation type="journal article" name="BMC Genomics">
        <title>Long-read sequencing and de novo genome assembly of marine medaka (Oryzias melastigma).</title>
        <authorList>
            <person name="Liang P."/>
            <person name="Saqib H.S.A."/>
            <person name="Ni X."/>
            <person name="Shen Y."/>
        </authorList>
    </citation>
    <scope>NUCLEOTIDE SEQUENCE</scope>
    <source>
        <strain evidence="2">Bigg-433</strain>
    </source>
</reference>
<feature type="region of interest" description="Disordered" evidence="1">
    <location>
        <begin position="89"/>
        <end position="108"/>
    </location>
</feature>
<evidence type="ECO:0000256" key="1">
    <source>
        <dbReference type="SAM" id="MobiDB-lite"/>
    </source>
</evidence>
<proteinExistence type="predicted"/>
<sequence length="108" mass="11557">MWFLHAIVLICTGVSKKKKNERSPITEKTSISNQVPAASSKETGTPQTVAIHDTIGGDLFPRGGTAGGRAGEGKIHLRSTLRITLKNHRGLQDSRPPGITDVVEFDGP</sequence>
<evidence type="ECO:0000313" key="2">
    <source>
        <dbReference type="EMBL" id="KAF6721356.1"/>
    </source>
</evidence>
<feature type="compositionally biased region" description="Polar residues" evidence="1">
    <location>
        <begin position="26"/>
        <end position="47"/>
    </location>
</feature>